<evidence type="ECO:0000256" key="3">
    <source>
        <dbReference type="ARBA" id="ARBA00023141"/>
    </source>
</evidence>
<evidence type="ECO:0000313" key="6">
    <source>
        <dbReference type="Proteomes" id="UP001598138"/>
    </source>
</evidence>
<dbReference type="Pfam" id="PF08501">
    <property type="entry name" value="Shikimate_dh_N"/>
    <property type="match status" value="1"/>
</dbReference>
<dbReference type="EMBL" id="JBBKXZ010000003">
    <property type="protein sequence ID" value="MFD3394887.1"/>
    <property type="molecule type" value="Genomic_DNA"/>
</dbReference>
<organism evidence="5 6">
    <name type="scientific">Aquirufa avitistagni</name>
    <dbReference type="NCBI Taxonomy" id="3104728"/>
    <lineage>
        <taxon>Bacteria</taxon>
        <taxon>Pseudomonadati</taxon>
        <taxon>Bacteroidota</taxon>
        <taxon>Cytophagia</taxon>
        <taxon>Cytophagales</taxon>
        <taxon>Flectobacillaceae</taxon>
        <taxon>Aquirufa</taxon>
    </lineage>
</organism>
<evidence type="ECO:0000313" key="5">
    <source>
        <dbReference type="EMBL" id="MFD3394887.1"/>
    </source>
</evidence>
<keyword evidence="2" id="KW-0560">Oxidoreductase</keyword>
<dbReference type="InterPro" id="IPR046346">
    <property type="entry name" value="Aminoacid_DH-like_N_sf"/>
</dbReference>
<dbReference type="RefSeq" id="WP_377983760.1">
    <property type="nucleotide sequence ID" value="NZ_JBBKXZ010000003.1"/>
</dbReference>
<sequence length="251" mass="27523">MAITSLFGLIGYPLGHSFSKKYFTDKFEVLGLSESYAYTQFEIPSIQDFPQILRENPSLKGLNVTIPYKQQIIPFLDEIDAAAERIGAVNTIKFLPDGRVKGFNSDYFGFQQTLTDWPALAAFRTKSACVLGQGGAAKAVIAAIEDLGISVIKVSRTPTDDSVDYDSLGDLLPEIGLIVNTTPLGMHPHVEAFPPIPYEQLTSQHYLYDIVYNPLETSFLHKGIAQGVGGTHAGLAMLHGQAEKAWEIWNA</sequence>
<accession>A0ABW6DDB8</accession>
<dbReference type="CDD" id="cd01065">
    <property type="entry name" value="NAD_bind_Shikimate_DH"/>
    <property type="match status" value="1"/>
</dbReference>
<evidence type="ECO:0000256" key="2">
    <source>
        <dbReference type="ARBA" id="ARBA00023002"/>
    </source>
</evidence>
<keyword evidence="3" id="KW-0028">Amino-acid biosynthesis</keyword>
<dbReference type="PANTHER" id="PTHR21089:SF1">
    <property type="entry name" value="BIFUNCTIONAL 3-DEHYDROQUINATE DEHYDRATASE_SHIKIMATE DEHYDROGENASE, CHLOROPLASTIC"/>
    <property type="match status" value="1"/>
</dbReference>
<dbReference type="Gene3D" id="3.40.50.10860">
    <property type="entry name" value="Leucine Dehydrogenase, chain A, domain 1"/>
    <property type="match status" value="1"/>
</dbReference>
<comment type="caution">
    <text evidence="5">The sequence shown here is derived from an EMBL/GenBank/DDBJ whole genome shotgun (WGS) entry which is preliminary data.</text>
</comment>
<proteinExistence type="predicted"/>
<reference evidence="5 6" key="1">
    <citation type="submission" date="2024-03" db="EMBL/GenBank/DDBJ databases">
        <title>Aquirufa genome sequencing.</title>
        <authorList>
            <person name="Pitt A."/>
            <person name="Hahn M.W."/>
        </authorList>
    </citation>
    <scope>NUCLEOTIDE SEQUENCE [LARGE SCALE GENOMIC DNA]</scope>
    <source>
        <strain evidence="5 6">OSTEICH-129V</strain>
    </source>
</reference>
<keyword evidence="3" id="KW-0057">Aromatic amino acid biosynthesis</keyword>
<name>A0ABW6DDB8_9BACT</name>
<evidence type="ECO:0000256" key="1">
    <source>
        <dbReference type="ARBA" id="ARBA00004871"/>
    </source>
</evidence>
<feature type="domain" description="Shikimate dehydrogenase substrate binding N-terminal" evidence="4">
    <location>
        <begin position="9"/>
        <end position="92"/>
    </location>
</feature>
<keyword evidence="6" id="KW-1185">Reference proteome</keyword>
<dbReference type="PANTHER" id="PTHR21089">
    <property type="entry name" value="SHIKIMATE DEHYDROGENASE"/>
    <property type="match status" value="1"/>
</dbReference>
<dbReference type="SUPFAM" id="SSF51735">
    <property type="entry name" value="NAD(P)-binding Rossmann-fold domains"/>
    <property type="match status" value="1"/>
</dbReference>
<dbReference type="InterPro" id="IPR013708">
    <property type="entry name" value="Shikimate_DH-bd_N"/>
</dbReference>
<evidence type="ECO:0000259" key="4">
    <source>
        <dbReference type="Pfam" id="PF08501"/>
    </source>
</evidence>
<dbReference type="SUPFAM" id="SSF53223">
    <property type="entry name" value="Aminoacid dehydrogenase-like, N-terminal domain"/>
    <property type="match status" value="1"/>
</dbReference>
<dbReference type="InterPro" id="IPR022893">
    <property type="entry name" value="Shikimate_DH_fam"/>
</dbReference>
<dbReference type="Gene3D" id="3.40.50.720">
    <property type="entry name" value="NAD(P)-binding Rossmann-like Domain"/>
    <property type="match status" value="1"/>
</dbReference>
<comment type="pathway">
    <text evidence="1">Metabolic intermediate biosynthesis; chorismate biosynthesis; chorismate from D-erythrose 4-phosphate and phosphoenolpyruvate: step 4/7.</text>
</comment>
<protein>
    <submittedName>
        <fullName evidence="5">Shikimate dehydrogenase</fullName>
    </submittedName>
</protein>
<dbReference type="Proteomes" id="UP001598138">
    <property type="component" value="Unassembled WGS sequence"/>
</dbReference>
<gene>
    <name evidence="5" type="ORF">U0R10_09645</name>
</gene>
<dbReference type="InterPro" id="IPR036291">
    <property type="entry name" value="NAD(P)-bd_dom_sf"/>
</dbReference>